<protein>
    <submittedName>
        <fullName evidence="2">Uncharacterized protein</fullName>
    </submittedName>
</protein>
<comment type="caution">
    <text evidence="2">The sequence shown here is derived from an EMBL/GenBank/DDBJ whole genome shotgun (WGS) entry which is preliminary data.</text>
</comment>
<sequence>MRNATFTAKGDHIAWTQVEQFTNSINMICVHNPRLCYHLSSVIGSLGPSIVFGYKGILLIFGIFLAYQTQSANLKQAAVPSAETCDMLVWSHLSNVWSHLFDREGWGELHSAGTFFPLESLSSHIESHWHLPLLFSLSFHFLGFCSKLVSIAEQLRDIGKAFLASWSGQVTCLQLEHPRLIWCL</sequence>
<dbReference type="AlphaFoldDB" id="A0AAE1CM26"/>
<reference evidence="2" key="1">
    <citation type="journal article" date="2023" name="G3 (Bethesda)">
        <title>A reference genome for the long-term kleptoplast-retaining sea slug Elysia crispata morphotype clarki.</title>
        <authorList>
            <person name="Eastman K.E."/>
            <person name="Pendleton A.L."/>
            <person name="Shaikh M.A."/>
            <person name="Suttiyut T."/>
            <person name="Ogas R."/>
            <person name="Tomko P."/>
            <person name="Gavelis G."/>
            <person name="Widhalm J.R."/>
            <person name="Wisecaver J.H."/>
        </authorList>
    </citation>
    <scope>NUCLEOTIDE SEQUENCE</scope>
    <source>
        <strain evidence="2">ECLA1</strain>
    </source>
</reference>
<keyword evidence="1" id="KW-0812">Transmembrane</keyword>
<accession>A0AAE1CM26</accession>
<dbReference type="Proteomes" id="UP001283361">
    <property type="component" value="Unassembled WGS sequence"/>
</dbReference>
<name>A0AAE1CM26_9GAST</name>
<keyword evidence="1" id="KW-1133">Transmembrane helix</keyword>
<evidence type="ECO:0000313" key="2">
    <source>
        <dbReference type="EMBL" id="KAK3710784.1"/>
    </source>
</evidence>
<evidence type="ECO:0000313" key="3">
    <source>
        <dbReference type="Proteomes" id="UP001283361"/>
    </source>
</evidence>
<gene>
    <name evidence="2" type="ORF">RRG08_007807</name>
</gene>
<proteinExistence type="predicted"/>
<keyword evidence="1" id="KW-0472">Membrane</keyword>
<feature type="transmembrane region" description="Helical" evidence="1">
    <location>
        <begin position="49"/>
        <end position="67"/>
    </location>
</feature>
<keyword evidence="3" id="KW-1185">Reference proteome</keyword>
<dbReference type="EMBL" id="JAWDGP010007630">
    <property type="protein sequence ID" value="KAK3710784.1"/>
    <property type="molecule type" value="Genomic_DNA"/>
</dbReference>
<evidence type="ECO:0000256" key="1">
    <source>
        <dbReference type="SAM" id="Phobius"/>
    </source>
</evidence>
<organism evidence="2 3">
    <name type="scientific">Elysia crispata</name>
    <name type="common">lettuce slug</name>
    <dbReference type="NCBI Taxonomy" id="231223"/>
    <lineage>
        <taxon>Eukaryota</taxon>
        <taxon>Metazoa</taxon>
        <taxon>Spiralia</taxon>
        <taxon>Lophotrochozoa</taxon>
        <taxon>Mollusca</taxon>
        <taxon>Gastropoda</taxon>
        <taxon>Heterobranchia</taxon>
        <taxon>Euthyneura</taxon>
        <taxon>Panpulmonata</taxon>
        <taxon>Sacoglossa</taxon>
        <taxon>Placobranchoidea</taxon>
        <taxon>Plakobranchidae</taxon>
        <taxon>Elysia</taxon>
    </lineage>
</organism>